<evidence type="ECO:0000256" key="1">
    <source>
        <dbReference type="ARBA" id="ARBA00022475"/>
    </source>
</evidence>
<feature type="compositionally biased region" description="Basic residues" evidence="8">
    <location>
        <begin position="31"/>
        <end position="43"/>
    </location>
</feature>
<sequence length="392" mass="42792">MAESFNDFFEENTQWVSGNAAVPAAEPPRPPKSRKEMRKRRKTHRRKNVVVAIVVAIVIALVAAGCFFGYRRIAAIRAVNDYNDRVSQDYPGPGTGSVMFTIEQGEDSVSVGKRLVKAEVVKSAEAFASSVSANSATLYPGTFQLKRHMRSADAVAILSDQTKATGFLDVKSGDRVSDVIKAAAQLSGIDESEFQSIVDDGGDGILPAEAKGKFEGWLEPGQYDVKSKKSASDILKMMVDRRIAKLDSLDAPTGDERERLLIIASIAESEVNSQDYYGKVTRVILNRLAKDMPLGMDTTVAYGLGTTANKLTNAQLADKSNPYNTRVNKGLPPTPISNPGDNAIKAAISPEDGNWLYFVTTNLESGETKFTDNEQEFQKFVQEYKTTNKDAN</sequence>
<keyword evidence="2 7" id="KW-0812">Transmembrane</keyword>
<dbReference type="PANTHER" id="PTHR30518">
    <property type="entry name" value="ENDOLYTIC MUREIN TRANSGLYCOSYLASE"/>
    <property type="match status" value="1"/>
</dbReference>
<comment type="subcellular location">
    <subcellularLocation>
        <location evidence="7">Cell membrane</location>
        <topology evidence="7">Single-pass membrane protein</topology>
    </subcellularLocation>
</comment>
<feature type="region of interest" description="Disordered" evidence="8">
    <location>
        <begin position="12"/>
        <end position="43"/>
    </location>
</feature>
<dbReference type="PANTHER" id="PTHR30518:SF2">
    <property type="entry name" value="ENDOLYTIC MUREIN TRANSGLYCOSYLASE"/>
    <property type="match status" value="1"/>
</dbReference>
<comment type="caution">
    <text evidence="9">The sequence shown here is derived from an EMBL/GenBank/DDBJ whole genome shotgun (WGS) entry which is preliminary data.</text>
</comment>
<evidence type="ECO:0000256" key="6">
    <source>
        <dbReference type="ARBA" id="ARBA00023316"/>
    </source>
</evidence>
<comment type="function">
    <text evidence="7">Functions as a peptidoglycan terminase that cleaves nascent peptidoglycan strands endolytically to terminate their elongation.</text>
</comment>
<dbReference type="Proteomes" id="UP000029072">
    <property type="component" value="Unassembled WGS sequence"/>
</dbReference>
<dbReference type="RefSeq" id="WP_043164138.1">
    <property type="nucleotide sequence ID" value="NZ_JDUV01000002.1"/>
</dbReference>
<keyword evidence="3 7" id="KW-1133">Transmembrane helix</keyword>
<dbReference type="AlphaFoldDB" id="A0A086ZZA9"/>
<comment type="similarity">
    <text evidence="7">Belongs to the transglycosylase MltG family.</text>
</comment>
<dbReference type="Gene3D" id="3.30.1490.480">
    <property type="entry name" value="Endolytic murein transglycosylase"/>
    <property type="match status" value="1"/>
</dbReference>
<dbReference type="GO" id="GO:0008932">
    <property type="term" value="F:lytic endotransglycosylase activity"/>
    <property type="evidence" value="ECO:0007669"/>
    <property type="project" value="UniProtKB-UniRule"/>
</dbReference>
<comment type="catalytic activity">
    <reaction evidence="7">
        <text>a peptidoglycan chain = a peptidoglycan chain with N-acetyl-1,6-anhydromuramyl-[peptide] at the reducing end + a peptidoglycan chain with N-acetylglucosamine at the non-reducing end.</text>
        <dbReference type="EC" id="4.2.2.29"/>
    </reaction>
</comment>
<keyword evidence="5 7" id="KW-0456">Lyase</keyword>
<keyword evidence="1 7" id="KW-1003">Cell membrane</keyword>
<keyword evidence="6 7" id="KW-0961">Cell wall biogenesis/degradation</keyword>
<evidence type="ECO:0000313" key="10">
    <source>
        <dbReference type="Proteomes" id="UP000029072"/>
    </source>
</evidence>
<dbReference type="STRING" id="1437609.BCAL_1785"/>
<dbReference type="NCBIfam" id="TIGR00247">
    <property type="entry name" value="endolytic transglycosylase MltG"/>
    <property type="match status" value="1"/>
</dbReference>
<name>A0A086ZZA9_9BIFI</name>
<proteinExistence type="inferred from homology"/>
<dbReference type="GO" id="GO:0005886">
    <property type="term" value="C:plasma membrane"/>
    <property type="evidence" value="ECO:0007669"/>
    <property type="project" value="UniProtKB-SubCell"/>
</dbReference>
<evidence type="ECO:0000256" key="3">
    <source>
        <dbReference type="ARBA" id="ARBA00022989"/>
    </source>
</evidence>
<protein>
    <recommendedName>
        <fullName evidence="7">Endolytic murein transglycosylase</fullName>
        <ecNumber evidence="7">4.2.2.29</ecNumber>
    </recommendedName>
    <alternativeName>
        <fullName evidence="7">Peptidoglycan lytic transglycosylase</fullName>
    </alternativeName>
    <alternativeName>
        <fullName evidence="7">Peptidoglycan polymerization terminase</fullName>
    </alternativeName>
</protein>
<evidence type="ECO:0000256" key="5">
    <source>
        <dbReference type="ARBA" id="ARBA00023239"/>
    </source>
</evidence>
<dbReference type="InterPro" id="IPR003770">
    <property type="entry name" value="MLTG-like"/>
</dbReference>
<keyword evidence="4 7" id="KW-0472">Membrane</keyword>
<dbReference type="eggNOG" id="COG1559">
    <property type="taxonomic scope" value="Bacteria"/>
</dbReference>
<dbReference type="Pfam" id="PF02618">
    <property type="entry name" value="YceG"/>
    <property type="match status" value="1"/>
</dbReference>
<organism evidence="9 10">
    <name type="scientific">Bifidobacterium callitrichos DSM 23973</name>
    <dbReference type="NCBI Taxonomy" id="1437609"/>
    <lineage>
        <taxon>Bacteria</taxon>
        <taxon>Bacillati</taxon>
        <taxon>Actinomycetota</taxon>
        <taxon>Actinomycetes</taxon>
        <taxon>Bifidobacteriales</taxon>
        <taxon>Bifidobacteriaceae</taxon>
        <taxon>Bifidobacterium</taxon>
    </lineage>
</organism>
<evidence type="ECO:0000256" key="7">
    <source>
        <dbReference type="HAMAP-Rule" id="MF_02065"/>
    </source>
</evidence>
<reference evidence="9 10" key="1">
    <citation type="submission" date="2014-03" db="EMBL/GenBank/DDBJ databases">
        <title>Genomics of Bifidobacteria.</title>
        <authorList>
            <person name="Ventura M."/>
            <person name="Milani C."/>
            <person name="Lugli G.A."/>
        </authorList>
    </citation>
    <scope>NUCLEOTIDE SEQUENCE [LARGE SCALE GENOMIC DNA]</scope>
    <source>
        <strain evidence="9 10">DSM 23973</strain>
    </source>
</reference>
<dbReference type="CDD" id="cd08010">
    <property type="entry name" value="MltG_like"/>
    <property type="match status" value="1"/>
</dbReference>
<evidence type="ECO:0000256" key="8">
    <source>
        <dbReference type="SAM" id="MobiDB-lite"/>
    </source>
</evidence>
<accession>A0A086ZZA9</accession>
<dbReference type="EMBL" id="JGYS01000019">
    <property type="protein sequence ID" value="KFI51859.1"/>
    <property type="molecule type" value="Genomic_DNA"/>
</dbReference>
<feature type="site" description="Important for catalytic activity" evidence="7">
    <location>
        <position position="270"/>
    </location>
</feature>
<feature type="transmembrane region" description="Helical" evidence="7">
    <location>
        <begin position="48"/>
        <end position="70"/>
    </location>
</feature>
<evidence type="ECO:0000313" key="9">
    <source>
        <dbReference type="EMBL" id="KFI51859.1"/>
    </source>
</evidence>
<evidence type="ECO:0000256" key="4">
    <source>
        <dbReference type="ARBA" id="ARBA00023136"/>
    </source>
</evidence>
<evidence type="ECO:0000256" key="2">
    <source>
        <dbReference type="ARBA" id="ARBA00022692"/>
    </source>
</evidence>
<dbReference type="OrthoDB" id="9814591at2"/>
<dbReference type="GO" id="GO:0071555">
    <property type="term" value="P:cell wall organization"/>
    <property type="evidence" value="ECO:0007669"/>
    <property type="project" value="UniProtKB-KW"/>
</dbReference>
<dbReference type="HAMAP" id="MF_02065">
    <property type="entry name" value="MltG"/>
    <property type="match status" value="1"/>
</dbReference>
<dbReference type="EC" id="4.2.2.29" evidence="7"/>
<dbReference type="GO" id="GO:0009252">
    <property type="term" value="P:peptidoglycan biosynthetic process"/>
    <property type="evidence" value="ECO:0007669"/>
    <property type="project" value="UniProtKB-UniRule"/>
</dbReference>
<gene>
    <name evidence="7" type="primary">mltG</name>
    <name evidence="9" type="ORF">BCAL_1785</name>
</gene>